<evidence type="ECO:0000313" key="2">
    <source>
        <dbReference type="Proteomes" id="UP000182589"/>
    </source>
</evidence>
<name>A0A1H2R8E7_9BACL</name>
<organism evidence="1 2">
    <name type="scientific">Alicyclobacillus hesperidum</name>
    <dbReference type="NCBI Taxonomy" id="89784"/>
    <lineage>
        <taxon>Bacteria</taxon>
        <taxon>Bacillati</taxon>
        <taxon>Bacillota</taxon>
        <taxon>Bacilli</taxon>
        <taxon>Bacillales</taxon>
        <taxon>Alicyclobacillaceae</taxon>
        <taxon>Alicyclobacillus</taxon>
    </lineage>
</organism>
<dbReference type="RefSeq" id="WP_040290896.1">
    <property type="nucleotide sequence ID" value="NZ_FNOJ01000002.1"/>
</dbReference>
<dbReference type="Proteomes" id="UP000182589">
    <property type="component" value="Unassembled WGS sequence"/>
</dbReference>
<sequence length="176" mass="20375">MKIVEVDTRGASLADLTLLNSFLQSAHLHDANLVLQVRTPFRPIALHRTMESYGYLHTTLEITTTDFLTQYYPAGLGLNRFLVDSREQEPKFFRTLLRWLFDIANEQVQPPTLLILPSEDLAKFTRQLEYTLHDCCFEYRLEKRVWPGGSGIWVLIHPRSSRSDPQLKETTLSARV</sequence>
<protein>
    <submittedName>
        <fullName evidence="1">Uncharacterized protein</fullName>
    </submittedName>
</protein>
<keyword evidence="2" id="KW-1185">Reference proteome</keyword>
<gene>
    <name evidence="1" type="ORF">SAMN04489725_102202</name>
</gene>
<dbReference type="STRING" id="89784.SAMN04489725_102202"/>
<evidence type="ECO:0000313" key="1">
    <source>
        <dbReference type="EMBL" id="SDW15468.1"/>
    </source>
</evidence>
<proteinExistence type="predicted"/>
<reference evidence="2" key="1">
    <citation type="submission" date="2016-10" db="EMBL/GenBank/DDBJ databases">
        <authorList>
            <person name="Varghese N."/>
        </authorList>
    </citation>
    <scope>NUCLEOTIDE SEQUENCE [LARGE SCALE GENOMIC DNA]</scope>
    <source>
        <strain evidence="2">DSM 12489</strain>
    </source>
</reference>
<dbReference type="AlphaFoldDB" id="A0A1H2R8E7"/>
<accession>A0A1H2R8E7</accession>
<dbReference type="EMBL" id="FNOJ01000002">
    <property type="protein sequence ID" value="SDW15468.1"/>
    <property type="molecule type" value="Genomic_DNA"/>
</dbReference>